<dbReference type="EMBL" id="NHTK01005925">
    <property type="protein sequence ID" value="PPQ71195.1"/>
    <property type="molecule type" value="Genomic_DNA"/>
</dbReference>
<dbReference type="SUPFAM" id="SSF52540">
    <property type="entry name" value="P-loop containing nucleoside triphosphate hydrolases"/>
    <property type="match status" value="2"/>
</dbReference>
<evidence type="ECO:0000256" key="7">
    <source>
        <dbReference type="ARBA" id="ARBA00022723"/>
    </source>
</evidence>
<evidence type="ECO:0000256" key="9">
    <source>
        <dbReference type="ARBA" id="ARBA00022805"/>
    </source>
</evidence>
<evidence type="ECO:0000256" key="12">
    <source>
        <dbReference type="ARBA" id="ARBA00022989"/>
    </source>
</evidence>
<evidence type="ECO:0000256" key="14">
    <source>
        <dbReference type="ARBA" id="ARBA00024013"/>
    </source>
</evidence>
<evidence type="ECO:0000256" key="6">
    <source>
        <dbReference type="ARBA" id="ARBA00022692"/>
    </source>
</evidence>
<keyword evidence="11" id="KW-0653">Protein transport</keyword>
<dbReference type="CDD" id="cd00882">
    <property type="entry name" value="Ras_like_GTPase"/>
    <property type="match status" value="2"/>
</dbReference>
<dbReference type="Proteomes" id="UP000284842">
    <property type="component" value="Unassembled WGS sequence"/>
</dbReference>
<comment type="cofactor">
    <cofactor evidence="1">
        <name>Mg(2+)</name>
        <dbReference type="ChEBI" id="CHEBI:18420"/>
    </cofactor>
</comment>
<reference evidence="17 18" key="1">
    <citation type="journal article" date="2018" name="Evol. Lett.">
        <title>Horizontal gene cluster transfer increased hallucinogenic mushroom diversity.</title>
        <authorList>
            <person name="Reynolds H.T."/>
            <person name="Vijayakumar V."/>
            <person name="Gluck-Thaler E."/>
            <person name="Korotkin H.B."/>
            <person name="Matheny P.B."/>
            <person name="Slot J.C."/>
        </authorList>
    </citation>
    <scope>NUCLEOTIDE SEQUENCE [LARGE SCALE GENOMIC DNA]</scope>
    <source>
        <strain evidence="17 18">2629</strain>
    </source>
</reference>
<dbReference type="InterPro" id="IPR006073">
    <property type="entry name" value="GTP-bd"/>
</dbReference>
<dbReference type="GO" id="GO:0005525">
    <property type="term" value="F:GTP binding"/>
    <property type="evidence" value="ECO:0007669"/>
    <property type="project" value="InterPro"/>
</dbReference>
<dbReference type="InterPro" id="IPR003593">
    <property type="entry name" value="AAA+_ATPase"/>
</dbReference>
<evidence type="ECO:0000256" key="13">
    <source>
        <dbReference type="ARBA" id="ARBA00023136"/>
    </source>
</evidence>
<dbReference type="PANTHER" id="PTHR10903">
    <property type="entry name" value="GTPASE, IMAP FAMILY MEMBER-RELATED"/>
    <property type="match status" value="1"/>
</dbReference>
<dbReference type="GO" id="GO:0016787">
    <property type="term" value="F:hydrolase activity"/>
    <property type="evidence" value="ECO:0007669"/>
    <property type="project" value="UniProtKB-KW"/>
</dbReference>
<evidence type="ECO:0000256" key="1">
    <source>
        <dbReference type="ARBA" id="ARBA00001946"/>
    </source>
</evidence>
<name>A0A409VY64_9AGAR</name>
<protein>
    <recommendedName>
        <fullName evidence="16">AAA+ ATPase domain-containing protein</fullName>
    </recommendedName>
</protein>
<evidence type="ECO:0000256" key="2">
    <source>
        <dbReference type="ARBA" id="ARBA00004167"/>
    </source>
</evidence>
<evidence type="ECO:0000256" key="5">
    <source>
        <dbReference type="ARBA" id="ARBA00022640"/>
    </source>
</evidence>
<keyword evidence="10" id="KW-0460">Magnesium</keyword>
<accession>A0A409VY64</accession>
<keyword evidence="9" id="KW-1002">Plastid outer membrane</keyword>
<dbReference type="InParanoid" id="A0A409VY64"/>
<dbReference type="Gene3D" id="3.40.50.300">
    <property type="entry name" value="P-loop containing nucleotide triphosphate hydrolases"/>
    <property type="match status" value="2"/>
</dbReference>
<keyword evidence="4" id="KW-0150">Chloroplast</keyword>
<dbReference type="Pfam" id="PF01926">
    <property type="entry name" value="MMR_HSR1"/>
    <property type="match status" value="2"/>
</dbReference>
<comment type="caution">
    <text evidence="17">The sequence shown here is derived from an EMBL/GenBank/DDBJ whole genome shotgun (WGS) entry which is preliminary data.</text>
</comment>
<dbReference type="InterPro" id="IPR045058">
    <property type="entry name" value="GIMA/IAN/Toc"/>
</dbReference>
<keyword evidence="5" id="KW-0934">Plastid</keyword>
<dbReference type="GO" id="GO:0046872">
    <property type="term" value="F:metal ion binding"/>
    <property type="evidence" value="ECO:0007669"/>
    <property type="project" value="UniProtKB-KW"/>
</dbReference>
<evidence type="ECO:0000313" key="18">
    <source>
        <dbReference type="Proteomes" id="UP000284842"/>
    </source>
</evidence>
<evidence type="ECO:0000256" key="11">
    <source>
        <dbReference type="ARBA" id="ARBA00022927"/>
    </source>
</evidence>
<evidence type="ECO:0000313" key="17">
    <source>
        <dbReference type="EMBL" id="PPQ71195.1"/>
    </source>
</evidence>
<evidence type="ECO:0000256" key="10">
    <source>
        <dbReference type="ARBA" id="ARBA00022842"/>
    </source>
</evidence>
<keyword evidence="12" id="KW-1133">Transmembrane helix</keyword>
<evidence type="ECO:0000256" key="4">
    <source>
        <dbReference type="ARBA" id="ARBA00022528"/>
    </source>
</evidence>
<dbReference type="GO" id="GO:0016020">
    <property type="term" value="C:membrane"/>
    <property type="evidence" value="ECO:0007669"/>
    <property type="project" value="UniProtKB-SubCell"/>
</dbReference>
<gene>
    <name evidence="17" type="ORF">CVT24_010013</name>
</gene>
<evidence type="ECO:0000256" key="15">
    <source>
        <dbReference type="SAM" id="MobiDB-lite"/>
    </source>
</evidence>
<evidence type="ECO:0000256" key="3">
    <source>
        <dbReference type="ARBA" id="ARBA00022448"/>
    </source>
</evidence>
<dbReference type="SMART" id="SM00382">
    <property type="entry name" value="AAA"/>
    <property type="match status" value="2"/>
</dbReference>
<keyword evidence="3" id="KW-0813">Transport</keyword>
<keyword evidence="8" id="KW-0378">Hydrolase</keyword>
<sequence>MSEPSYTRLRITGPISVQPVERVESPETTFMIILMGPTGSGKSSFIERLGNMNLGISKDQLEGYTDAVRAYRLVNVVYGHGSSPIVLIDTPGFLDRRLPETKTLKMVRQWIKQNNVDAIHRVIYFHRITDIRMAGTAGRVLKLFRALMGDFTGPNITMVTTMWDTLWNQDQMIRAESRSEELRDLHWKWKWQSFVDEGAVITKYENKHDSAMKTLNDALGAGTRQCFGFDEYLVGELPMNRTTFGHLLYDNLMERKSSITQRLQVICDDLGIEDIDTNSALKAILLREQAEALLDLQVVDRELEHFGPLANSYNRLSITGPISVEPVPTVENVDVTFIILLVGPTGSGKSSFIEHLGDKHEMHITDDTLDGGTREVQAYRLVNLVYGHGSSPIIVIDTPGLLGCNIAETKVLQGIQDWMRKSGVEGIHRIIYFHRITDNRGSRDNLNVIKVFEEMTGSSTGENVTIATTMWNCLLSITQKRLAEERLEQMRKNGFQALIQGGAQILKYENSQDSALSVLNEALRPGTSIPFRMEEAFQRNVPITMASSRMRQLLYPGLVARVFSLEQRMYLRRLQGHSASSYSDSRISDDWSMKAETDIFALKKEIQDLQIDVDYGSFPGTAVASSELVARSTALSFVASTSEQDRRLVSGSTWRPSSDEKPLPPLPVAESRPESTVKTFPDTQRLIKNLDISARRLKELLHRKR</sequence>
<dbReference type="InterPro" id="IPR027417">
    <property type="entry name" value="P-loop_NTPase"/>
</dbReference>
<keyword evidence="7" id="KW-0479">Metal-binding</keyword>
<feature type="region of interest" description="Disordered" evidence="15">
    <location>
        <begin position="648"/>
        <end position="677"/>
    </location>
</feature>
<feature type="domain" description="AAA+ ATPase" evidence="16">
    <location>
        <begin position="28"/>
        <end position="138"/>
    </location>
</feature>
<dbReference type="GO" id="GO:0015031">
    <property type="term" value="P:protein transport"/>
    <property type="evidence" value="ECO:0007669"/>
    <property type="project" value="UniProtKB-KW"/>
</dbReference>
<dbReference type="AlphaFoldDB" id="A0A409VY64"/>
<dbReference type="PANTHER" id="PTHR10903:SF135">
    <property type="entry name" value="TRANSLOCASE OF CHLOROPLAST 120, CHLOROPLASTIC-RELATED"/>
    <property type="match status" value="1"/>
</dbReference>
<evidence type="ECO:0000259" key="16">
    <source>
        <dbReference type="SMART" id="SM00382"/>
    </source>
</evidence>
<feature type="domain" description="AAA+ ATPase" evidence="16">
    <location>
        <begin position="335"/>
        <end position="494"/>
    </location>
</feature>
<keyword evidence="18" id="KW-1185">Reference proteome</keyword>
<keyword evidence="13" id="KW-0472">Membrane</keyword>
<organism evidence="17 18">
    <name type="scientific">Panaeolus cyanescens</name>
    <dbReference type="NCBI Taxonomy" id="181874"/>
    <lineage>
        <taxon>Eukaryota</taxon>
        <taxon>Fungi</taxon>
        <taxon>Dikarya</taxon>
        <taxon>Basidiomycota</taxon>
        <taxon>Agaricomycotina</taxon>
        <taxon>Agaricomycetes</taxon>
        <taxon>Agaricomycetidae</taxon>
        <taxon>Agaricales</taxon>
        <taxon>Agaricineae</taxon>
        <taxon>Galeropsidaceae</taxon>
        <taxon>Panaeolus</taxon>
    </lineage>
</organism>
<keyword evidence="6" id="KW-0812">Transmembrane</keyword>
<comment type="subcellular location">
    <subcellularLocation>
        <location evidence="2">Membrane</location>
        <topology evidence="2">Single-pass membrane protein</topology>
    </subcellularLocation>
    <subcellularLocation>
        <location evidence="14">Plastid</location>
        <location evidence="14">Chloroplast outer membrane</location>
    </subcellularLocation>
</comment>
<evidence type="ECO:0000256" key="8">
    <source>
        <dbReference type="ARBA" id="ARBA00022801"/>
    </source>
</evidence>
<dbReference type="OrthoDB" id="25620at2759"/>
<proteinExistence type="predicted"/>